<keyword evidence="1" id="KW-0812">Transmembrane</keyword>
<feature type="chain" id="PRO_5046731489" description="Integral membrane protein" evidence="2">
    <location>
        <begin position="19"/>
        <end position="148"/>
    </location>
</feature>
<name>A0ABQ0Q4C2_9PROT</name>
<keyword evidence="1" id="KW-0472">Membrane</keyword>
<proteinExistence type="predicted"/>
<keyword evidence="1" id="KW-1133">Transmembrane helix</keyword>
<feature type="transmembrane region" description="Helical" evidence="1">
    <location>
        <begin position="55"/>
        <end position="75"/>
    </location>
</feature>
<sequence length="148" mass="15532">MRSRLPAITFYGSLACNAAVLALGKARTGNAAKGVNCTAHWLKGEEAASMQDLNLVHSGTGVATNVAAVLFWAVLYDRALGKQPGVVRALFATLALGPVAAVADYKATPKRFTPGWELVFSKQDMAIIYAAMVAGMAYGALSGRREVS</sequence>
<evidence type="ECO:0000256" key="2">
    <source>
        <dbReference type="SAM" id="SignalP"/>
    </source>
</evidence>
<keyword evidence="2" id="KW-0732">Signal</keyword>
<gene>
    <name evidence="3" type="ORF">AA0535_2126</name>
</gene>
<feature type="transmembrane region" description="Helical" evidence="1">
    <location>
        <begin position="125"/>
        <end position="141"/>
    </location>
</feature>
<evidence type="ECO:0000256" key="1">
    <source>
        <dbReference type="SAM" id="Phobius"/>
    </source>
</evidence>
<reference evidence="3" key="1">
    <citation type="submission" date="2013-04" db="EMBL/GenBank/DDBJ databases">
        <title>The genome sequencing project of 58 acetic acid bacteria.</title>
        <authorList>
            <person name="Okamoto-Kainuma A."/>
            <person name="Ishikawa M."/>
            <person name="Umino S."/>
            <person name="Koizumi Y."/>
            <person name="Shiwa Y."/>
            <person name="Yoshikawa H."/>
            <person name="Matsutani M."/>
            <person name="Matsushita K."/>
        </authorList>
    </citation>
    <scope>NUCLEOTIDE SEQUENCE</scope>
    <source>
        <strain evidence="3">NRIC 0535</strain>
    </source>
</reference>
<feature type="transmembrane region" description="Helical" evidence="1">
    <location>
        <begin position="87"/>
        <end position="105"/>
    </location>
</feature>
<dbReference type="Proteomes" id="UP001062776">
    <property type="component" value="Unassembled WGS sequence"/>
</dbReference>
<accession>A0ABQ0Q4C2</accession>
<keyword evidence="4" id="KW-1185">Reference proteome</keyword>
<evidence type="ECO:0000313" key="3">
    <source>
        <dbReference type="EMBL" id="GBQ90729.1"/>
    </source>
</evidence>
<dbReference type="PROSITE" id="PS51257">
    <property type="entry name" value="PROKAR_LIPOPROTEIN"/>
    <property type="match status" value="1"/>
</dbReference>
<dbReference type="EMBL" id="BAPV01000020">
    <property type="protein sequence ID" value="GBQ90729.1"/>
    <property type="molecule type" value="Genomic_DNA"/>
</dbReference>
<comment type="caution">
    <text evidence="3">The sequence shown here is derived from an EMBL/GenBank/DDBJ whole genome shotgun (WGS) entry which is preliminary data.</text>
</comment>
<dbReference type="RefSeq" id="WP_264816115.1">
    <property type="nucleotide sequence ID" value="NZ_BAPV01000020.1"/>
</dbReference>
<feature type="signal peptide" evidence="2">
    <location>
        <begin position="1"/>
        <end position="18"/>
    </location>
</feature>
<evidence type="ECO:0008006" key="5">
    <source>
        <dbReference type="Google" id="ProtNLM"/>
    </source>
</evidence>
<organism evidence="3 4">
    <name type="scientific">Asaia krungthepensis NRIC 0535</name>
    <dbReference type="NCBI Taxonomy" id="1307925"/>
    <lineage>
        <taxon>Bacteria</taxon>
        <taxon>Pseudomonadati</taxon>
        <taxon>Pseudomonadota</taxon>
        <taxon>Alphaproteobacteria</taxon>
        <taxon>Acetobacterales</taxon>
        <taxon>Acetobacteraceae</taxon>
        <taxon>Asaia</taxon>
    </lineage>
</organism>
<evidence type="ECO:0000313" key="4">
    <source>
        <dbReference type="Proteomes" id="UP001062776"/>
    </source>
</evidence>
<protein>
    <recommendedName>
        <fullName evidence="5">Integral membrane protein</fullName>
    </recommendedName>
</protein>